<evidence type="ECO:0000256" key="2">
    <source>
        <dbReference type="ARBA" id="ARBA00004699"/>
    </source>
</evidence>
<dbReference type="GO" id="GO:0046872">
    <property type="term" value="F:metal ion binding"/>
    <property type="evidence" value="ECO:0007669"/>
    <property type="project" value="UniProtKB-KW"/>
</dbReference>
<proteinExistence type="inferred from homology"/>
<dbReference type="Pfam" id="PF03332">
    <property type="entry name" value="PMM"/>
    <property type="match status" value="1"/>
</dbReference>
<evidence type="ECO:0000256" key="3">
    <source>
        <dbReference type="ARBA" id="ARBA00009736"/>
    </source>
</evidence>
<keyword evidence="7 11" id="KW-0479">Metal-binding</keyword>
<keyword evidence="8 11" id="KW-0460">Magnesium</keyword>
<feature type="binding site" evidence="10">
    <location>
        <position position="108"/>
    </location>
    <ligand>
        <name>alpha-D-mannose 1-phosphate</name>
        <dbReference type="ChEBI" id="CHEBI:58409"/>
    </ligand>
</feature>
<evidence type="ECO:0000313" key="13">
    <source>
        <dbReference type="Proteomes" id="UP000177167"/>
    </source>
</evidence>
<comment type="cofactor">
    <cofactor evidence="11">
        <name>Mg(2+)</name>
        <dbReference type="ChEBI" id="CHEBI:18420"/>
    </cofactor>
</comment>
<organism evidence="12 13">
    <name type="scientific">Candidatus Yanofskybacteria bacterium RIFCSPHIGHO2_02_FULL_41_11</name>
    <dbReference type="NCBI Taxonomy" id="1802675"/>
    <lineage>
        <taxon>Bacteria</taxon>
        <taxon>Candidatus Yanofskyibacteriota</taxon>
    </lineage>
</organism>
<feature type="binding site" evidence="10">
    <location>
        <position position="162"/>
    </location>
    <ligand>
        <name>alpha-D-mannose 1-phosphate</name>
        <dbReference type="ChEBI" id="CHEBI:58409"/>
    </ligand>
</feature>
<keyword evidence="9" id="KW-0413">Isomerase</keyword>
<name>A0A1F8F8Q5_9BACT</name>
<dbReference type="Proteomes" id="UP000177167">
    <property type="component" value="Unassembled WGS sequence"/>
</dbReference>
<dbReference type="GO" id="GO:0005737">
    <property type="term" value="C:cytoplasm"/>
    <property type="evidence" value="ECO:0007669"/>
    <property type="project" value="UniProtKB-SubCell"/>
</dbReference>
<comment type="caution">
    <text evidence="12">The sequence shown here is derived from an EMBL/GenBank/DDBJ whole genome shotgun (WGS) entry which is preliminary data.</text>
</comment>
<comment type="similarity">
    <text evidence="3">Belongs to the eukaryotic PMM family.</text>
</comment>
<evidence type="ECO:0000256" key="4">
    <source>
        <dbReference type="ARBA" id="ARBA00011738"/>
    </source>
</evidence>
<dbReference type="EC" id="5.4.2.8" evidence="5"/>
<dbReference type="InterPro" id="IPR043169">
    <property type="entry name" value="PMM_cap"/>
</dbReference>
<dbReference type="UniPathway" id="UPA00126">
    <property type="reaction ID" value="UER00424"/>
</dbReference>
<keyword evidence="6" id="KW-0963">Cytoplasm</keyword>
<dbReference type="NCBIfam" id="TIGR01484">
    <property type="entry name" value="HAD-SF-IIB"/>
    <property type="match status" value="1"/>
</dbReference>
<comment type="subcellular location">
    <subcellularLocation>
        <location evidence="1">Cytoplasm</location>
    </subcellularLocation>
</comment>
<dbReference type="EMBL" id="MGJP01000058">
    <property type="protein sequence ID" value="OGN08649.1"/>
    <property type="molecule type" value="Genomic_DNA"/>
</dbReference>
<protein>
    <recommendedName>
        <fullName evidence="5">phosphomannomutase</fullName>
        <ecNumber evidence="5">5.4.2.8</ecNumber>
    </recommendedName>
</protein>
<comment type="subunit">
    <text evidence="4">Homodimer.</text>
</comment>
<dbReference type="Gene3D" id="3.40.50.1000">
    <property type="entry name" value="HAD superfamily/HAD-like"/>
    <property type="match status" value="1"/>
</dbReference>
<dbReference type="InterPro" id="IPR005002">
    <property type="entry name" value="PMM"/>
</dbReference>
<evidence type="ECO:0000256" key="5">
    <source>
        <dbReference type="ARBA" id="ARBA00012730"/>
    </source>
</evidence>
<accession>A0A1F8F8Q5</accession>
<evidence type="ECO:0000256" key="11">
    <source>
        <dbReference type="PIRSR" id="PIRSR605002-3"/>
    </source>
</evidence>
<gene>
    <name evidence="12" type="ORF">A3J46_02850</name>
</gene>
<evidence type="ECO:0000256" key="1">
    <source>
        <dbReference type="ARBA" id="ARBA00004496"/>
    </source>
</evidence>
<dbReference type="Gene3D" id="3.30.1240.20">
    <property type="match status" value="1"/>
</dbReference>
<evidence type="ECO:0000256" key="10">
    <source>
        <dbReference type="PIRSR" id="PIRSR605002-2"/>
    </source>
</evidence>
<evidence type="ECO:0000256" key="9">
    <source>
        <dbReference type="ARBA" id="ARBA00023235"/>
    </source>
</evidence>
<dbReference type="SUPFAM" id="SSF56784">
    <property type="entry name" value="HAD-like"/>
    <property type="match status" value="1"/>
</dbReference>
<evidence type="ECO:0000256" key="7">
    <source>
        <dbReference type="ARBA" id="ARBA00022723"/>
    </source>
</evidence>
<evidence type="ECO:0000313" key="12">
    <source>
        <dbReference type="EMBL" id="OGN08649.1"/>
    </source>
</evidence>
<feature type="binding site" evidence="10">
    <location>
        <position position="160"/>
    </location>
    <ligand>
        <name>alpha-D-mannose 1-phosphate</name>
        <dbReference type="ChEBI" id="CHEBI:58409"/>
    </ligand>
</feature>
<dbReference type="AlphaFoldDB" id="A0A1F8F8Q5"/>
<evidence type="ECO:0000256" key="8">
    <source>
        <dbReference type="ARBA" id="ARBA00022842"/>
    </source>
</evidence>
<dbReference type="InterPro" id="IPR023214">
    <property type="entry name" value="HAD_sf"/>
</dbReference>
<evidence type="ECO:0000256" key="6">
    <source>
        <dbReference type="ARBA" id="ARBA00022490"/>
    </source>
</evidence>
<dbReference type="InterPro" id="IPR006379">
    <property type="entry name" value="HAD-SF_hydro_IIB"/>
</dbReference>
<reference evidence="12 13" key="1">
    <citation type="journal article" date="2016" name="Nat. Commun.">
        <title>Thousands of microbial genomes shed light on interconnected biogeochemical processes in an aquifer system.</title>
        <authorList>
            <person name="Anantharaman K."/>
            <person name="Brown C.T."/>
            <person name="Hug L.A."/>
            <person name="Sharon I."/>
            <person name="Castelle C.J."/>
            <person name="Probst A.J."/>
            <person name="Thomas B.C."/>
            <person name="Singh A."/>
            <person name="Wilkins M.J."/>
            <person name="Karaoz U."/>
            <person name="Brodie E.L."/>
            <person name="Williams K.H."/>
            <person name="Hubbard S.S."/>
            <person name="Banfield J.F."/>
        </authorList>
    </citation>
    <scope>NUCLEOTIDE SEQUENCE [LARGE SCALE GENOMIC DNA]</scope>
</reference>
<comment type="pathway">
    <text evidence="2">Nucleotide-sugar biosynthesis; GDP-alpha-D-mannose biosynthesis; alpha-D-mannose 1-phosphate from D-fructose 6-phosphate: step 2/2.</text>
</comment>
<dbReference type="InterPro" id="IPR036412">
    <property type="entry name" value="HAD-like_sf"/>
</dbReference>
<dbReference type="GO" id="GO:0009298">
    <property type="term" value="P:GDP-mannose biosynthetic process"/>
    <property type="evidence" value="ECO:0007669"/>
    <property type="project" value="UniProtKB-UniPathway"/>
</dbReference>
<sequence length="229" mass="26260">MDGEMAFLLAKLLETRKVAVIGGGKFEQFHLQLLSKLFVPEKFLANLFLFPVTATTSYTYINNKWTEIYNQNFSNEEKEEILSAFGITFQELNYHHSEKIYGELIEDRGSQITFSILGQKAPTDLKEKWNKENPDLRTKVEEVLQRHLPDMEVKVAGLTSIDVTRKGIDKAYGIKQVEKYLDTPIKDMLFVGDNFSHEGNDEPVLGIGVLCFEVKNIQDTKKLISHLIR</sequence>
<feature type="binding site" evidence="11">
    <location>
        <position position="193"/>
    </location>
    <ligand>
        <name>Mg(2+)</name>
        <dbReference type="ChEBI" id="CHEBI:18420"/>
        <label>1</label>
    </ligand>
</feature>
<dbReference type="GO" id="GO:0016791">
    <property type="term" value="F:phosphatase activity"/>
    <property type="evidence" value="ECO:0007669"/>
    <property type="project" value="UniProtKB-ARBA"/>
</dbReference>
<dbReference type="GO" id="GO:0004615">
    <property type="term" value="F:phosphomannomutase activity"/>
    <property type="evidence" value="ECO:0007669"/>
    <property type="project" value="UniProtKB-EC"/>
</dbReference>